<protein>
    <recommendedName>
        <fullName evidence="3">DNA topoisomerase (ATP-hydrolyzing)</fullName>
        <ecNumber evidence="3">5.6.2.2</ecNumber>
    </recommendedName>
</protein>
<keyword evidence="10" id="KW-1185">Reference proteome</keyword>
<evidence type="ECO:0000256" key="3">
    <source>
        <dbReference type="ARBA" id="ARBA00012895"/>
    </source>
</evidence>
<comment type="similarity">
    <text evidence="2">Belongs to the type II topoisomerase GyrB family.</text>
</comment>
<proteinExistence type="inferred from homology"/>
<reference evidence="9 10" key="1">
    <citation type="submission" date="2023-10" db="EMBL/GenBank/DDBJ databases">
        <title>Development of a sustainable strategy for remediation of hydrocarbon-contaminated territories based on the waste exchange concept.</title>
        <authorList>
            <person name="Krivoruchko A."/>
        </authorList>
    </citation>
    <scope>NUCLEOTIDE SEQUENCE [LARGE SCALE GENOMIC DNA]</scope>
    <source>
        <strain evidence="9 10">IEGM 1322</strain>
    </source>
</reference>
<evidence type="ECO:0000256" key="4">
    <source>
        <dbReference type="ARBA" id="ARBA00022741"/>
    </source>
</evidence>
<dbReference type="EMBL" id="JAWLKE010000001">
    <property type="protein sequence ID" value="MDV6229068.1"/>
    <property type="molecule type" value="Genomic_DNA"/>
</dbReference>
<keyword evidence="6" id="KW-0799">Topoisomerase</keyword>
<evidence type="ECO:0000256" key="1">
    <source>
        <dbReference type="ARBA" id="ARBA00000185"/>
    </source>
</evidence>
<dbReference type="PANTHER" id="PTHR45866:SF1">
    <property type="entry name" value="DNA GYRASE SUBUNIT B, MITOCHONDRIAL"/>
    <property type="match status" value="1"/>
</dbReference>
<comment type="catalytic activity">
    <reaction evidence="1">
        <text>ATP-dependent breakage, passage and rejoining of double-stranded DNA.</text>
        <dbReference type="EC" id="5.6.2.2"/>
    </reaction>
</comment>
<comment type="caution">
    <text evidence="9">The sequence shown here is derived from an EMBL/GenBank/DDBJ whole genome shotgun (WGS) entry which is preliminary data.</text>
</comment>
<accession>A0ABU4AS61</accession>
<organism evidence="9 10">
    <name type="scientific">Rhodococcus cercidiphylli</name>
    <dbReference type="NCBI Taxonomy" id="489916"/>
    <lineage>
        <taxon>Bacteria</taxon>
        <taxon>Bacillati</taxon>
        <taxon>Actinomycetota</taxon>
        <taxon>Actinomycetes</taxon>
        <taxon>Mycobacteriales</taxon>
        <taxon>Nocardiaceae</taxon>
        <taxon>Rhodococcus</taxon>
    </lineage>
</organism>
<evidence type="ECO:0000256" key="5">
    <source>
        <dbReference type="ARBA" id="ARBA00022840"/>
    </source>
</evidence>
<dbReference type="EC" id="5.6.2.2" evidence="3"/>
<evidence type="ECO:0000256" key="2">
    <source>
        <dbReference type="ARBA" id="ARBA00010708"/>
    </source>
</evidence>
<dbReference type="Proteomes" id="UP001185899">
    <property type="component" value="Unassembled WGS sequence"/>
</dbReference>
<evidence type="ECO:0000313" key="10">
    <source>
        <dbReference type="Proteomes" id="UP001185899"/>
    </source>
</evidence>
<name>A0ABU4AS61_9NOCA</name>
<keyword evidence="7" id="KW-0238">DNA-binding</keyword>
<evidence type="ECO:0000256" key="7">
    <source>
        <dbReference type="ARBA" id="ARBA00023125"/>
    </source>
</evidence>
<dbReference type="InterPro" id="IPR036890">
    <property type="entry name" value="HATPase_C_sf"/>
</dbReference>
<sequence>MPSRHTWSTTTHDWSVDVDLDHLSHIRSRPGEYAPGGVLHLVLEVLAYAVDEAEHQGGGHATVVLGADGTVEVSDAGRGTDTRLDDGVAIRKPVVSTKDVRFFDESQPVMLDDGHARRGMSTVAALSRMLEHTNRRVDGSWTRRYEHGVPVTELSSAASTGSTGTTVRFLPDVSLVPGTLLTPTDLRSVIVPRELLTVSVTWT</sequence>
<dbReference type="RefSeq" id="WP_317547128.1">
    <property type="nucleotide sequence ID" value="NZ_JAWLKE010000001.1"/>
</dbReference>
<dbReference type="Gene3D" id="3.30.565.10">
    <property type="entry name" value="Histidine kinase-like ATPase, C-terminal domain"/>
    <property type="match status" value="1"/>
</dbReference>
<gene>
    <name evidence="9" type="ORF">R3P95_00790</name>
</gene>
<keyword evidence="5" id="KW-0067">ATP-binding</keyword>
<keyword evidence="4" id="KW-0547">Nucleotide-binding</keyword>
<dbReference type="SUPFAM" id="SSF55874">
    <property type="entry name" value="ATPase domain of HSP90 chaperone/DNA topoisomerase II/histidine kinase"/>
    <property type="match status" value="1"/>
</dbReference>
<dbReference type="PANTHER" id="PTHR45866">
    <property type="entry name" value="DNA GYRASE/TOPOISOMERASE SUBUNIT B"/>
    <property type="match status" value="1"/>
</dbReference>
<evidence type="ECO:0000256" key="8">
    <source>
        <dbReference type="ARBA" id="ARBA00023235"/>
    </source>
</evidence>
<keyword evidence="8" id="KW-0413">Isomerase</keyword>
<evidence type="ECO:0000256" key="6">
    <source>
        <dbReference type="ARBA" id="ARBA00023029"/>
    </source>
</evidence>
<evidence type="ECO:0000313" key="9">
    <source>
        <dbReference type="EMBL" id="MDV6229068.1"/>
    </source>
</evidence>